<gene>
    <name evidence="3" type="ORF">IV417_17035</name>
</gene>
<dbReference type="InterPro" id="IPR046150">
    <property type="entry name" value="DUF6152"/>
</dbReference>
<keyword evidence="4" id="KW-1185">Reference proteome</keyword>
<organism evidence="3 4">
    <name type="scientific">Harenicola maris</name>
    <dbReference type="NCBI Taxonomy" id="2841044"/>
    <lineage>
        <taxon>Bacteria</taxon>
        <taxon>Pseudomonadati</taxon>
        <taxon>Pseudomonadota</taxon>
        <taxon>Alphaproteobacteria</taxon>
        <taxon>Rhodobacterales</taxon>
        <taxon>Paracoccaceae</taxon>
        <taxon>Harenicola</taxon>
    </lineage>
</organism>
<protein>
    <submittedName>
        <fullName evidence="3">Uncharacterized protein</fullName>
    </submittedName>
</protein>
<dbReference type="Proteomes" id="UP001315686">
    <property type="component" value="Unassembled WGS sequence"/>
</dbReference>
<dbReference type="AlphaFoldDB" id="A0AAP2CRQ3"/>
<feature type="compositionally biased region" description="Basic and acidic residues" evidence="1">
    <location>
        <begin position="293"/>
        <end position="304"/>
    </location>
</feature>
<accession>A0AAP2CRQ3</accession>
<evidence type="ECO:0000313" key="3">
    <source>
        <dbReference type="EMBL" id="MBT0959094.1"/>
    </source>
</evidence>
<dbReference type="EMBL" id="JADQAZ010000003">
    <property type="protein sequence ID" value="MBT0959094.1"/>
    <property type="molecule type" value="Genomic_DNA"/>
</dbReference>
<dbReference type="Pfam" id="PF19649">
    <property type="entry name" value="DUF6152"/>
    <property type="match status" value="1"/>
</dbReference>
<evidence type="ECO:0000256" key="1">
    <source>
        <dbReference type="SAM" id="MobiDB-lite"/>
    </source>
</evidence>
<dbReference type="RefSeq" id="WP_327795301.1">
    <property type="nucleotide sequence ID" value="NZ_JADQAZ010000003.1"/>
</dbReference>
<reference evidence="3 4" key="1">
    <citation type="journal article" date="2021" name="Arch. Microbiol.">
        <title>Harenicola maris gen. nov., sp. nov. isolated from the Sea of Japan shallow sediments.</title>
        <authorList>
            <person name="Romanenko L.A."/>
            <person name="Kurilenko V.V."/>
            <person name="Chernysheva N.Y."/>
            <person name="Tekutyeva L.A."/>
            <person name="Velansky P.V."/>
            <person name="Svetashev V.I."/>
            <person name="Isaeva M.P."/>
        </authorList>
    </citation>
    <scope>NUCLEOTIDE SEQUENCE [LARGE SCALE GENOMIC DNA]</scope>
    <source>
        <strain evidence="3 4">KMM 3653</strain>
    </source>
</reference>
<proteinExistence type="predicted"/>
<comment type="caution">
    <text evidence="3">The sequence shown here is derived from an EMBL/GenBank/DDBJ whole genome shotgun (WGS) entry which is preliminary data.</text>
</comment>
<keyword evidence="2" id="KW-0732">Signal</keyword>
<feature type="region of interest" description="Disordered" evidence="1">
    <location>
        <begin position="271"/>
        <end position="313"/>
    </location>
</feature>
<feature type="signal peptide" evidence="2">
    <location>
        <begin position="1"/>
        <end position="22"/>
    </location>
</feature>
<evidence type="ECO:0000313" key="4">
    <source>
        <dbReference type="Proteomes" id="UP001315686"/>
    </source>
</evidence>
<feature type="chain" id="PRO_5042813624" evidence="2">
    <location>
        <begin position="23"/>
        <end position="375"/>
    </location>
</feature>
<evidence type="ECO:0000256" key="2">
    <source>
        <dbReference type="SAM" id="SignalP"/>
    </source>
</evidence>
<sequence length="375" mass="40930">MAYLRNLGLIAVLMAAPLPALAHHGSSGQFDTSATIELSGTITRIRLVNPHAYVYFDSTDENGEVVNLRCELQSGSLLKRNGWTTDLFEIGSEISIVGSPDRTDPTTCYMSQISFENGVVASRYSTFDDSGQIEAEQRQTERDDGTPNIDGNWAMVRERGALPGGGGRSEVVLTEAGAAAVEGATSDDNPRFQCQATNIVLDWWFDQMVNTITQADDKITMTYGFMDLERTIYLDGTEMPADYEPSRAGFSTGEWDGDTLVVTTSGFDEGWINAPMAEGEGRRPPRPANAEGGGERPPRPEGGRRGPPSPVKNSLELVVTEKFTLNDDGTQLMREYTFVDPVYLEAPISGSDVVTLTSDAYEPYACDDLTEERSE</sequence>
<name>A0AAP2CRQ3_9RHOB</name>